<dbReference type="PANTHER" id="PTHR20963:SF8">
    <property type="entry name" value="MULTIPLE INOSITOL POLYPHOSPHATE PHOSPHATASE 1"/>
    <property type="match status" value="1"/>
</dbReference>
<evidence type="ECO:0000256" key="3">
    <source>
        <dbReference type="ARBA" id="ARBA00012976"/>
    </source>
</evidence>
<comment type="catalytic activity">
    <reaction evidence="13">
        <text>(2R)-2,3-bisphosphoglycerate + H2O = (2R)-2-phosphoglycerate + phosphate</text>
        <dbReference type="Rhea" id="RHEA:27381"/>
        <dbReference type="ChEBI" id="CHEBI:15377"/>
        <dbReference type="ChEBI" id="CHEBI:43474"/>
        <dbReference type="ChEBI" id="CHEBI:58248"/>
        <dbReference type="ChEBI" id="CHEBI:58289"/>
        <dbReference type="EC" id="3.1.3.80"/>
    </reaction>
    <physiologicalReaction direction="left-to-right" evidence="13">
        <dbReference type="Rhea" id="RHEA:27382"/>
    </physiologicalReaction>
</comment>
<dbReference type="OrthoDB" id="6509975at2759"/>
<dbReference type="GO" id="GO:0052745">
    <property type="term" value="F:inositol phosphate phosphatase activity"/>
    <property type="evidence" value="ECO:0007669"/>
    <property type="project" value="TreeGrafter"/>
</dbReference>
<dbReference type="Proteomes" id="UP000283509">
    <property type="component" value="Unassembled WGS sequence"/>
</dbReference>
<evidence type="ECO:0000256" key="13">
    <source>
        <dbReference type="ARBA" id="ARBA00043832"/>
    </source>
</evidence>
<evidence type="ECO:0000313" key="15">
    <source>
        <dbReference type="Proteomes" id="UP000283509"/>
    </source>
</evidence>
<reference evidence="14 15" key="1">
    <citation type="submission" date="2018-04" db="EMBL/GenBank/DDBJ databases">
        <authorList>
            <person name="Zhang X."/>
            <person name="Yuan J."/>
            <person name="Li F."/>
            <person name="Xiang J."/>
        </authorList>
    </citation>
    <scope>NUCLEOTIDE SEQUENCE [LARGE SCALE GENOMIC DNA]</scope>
    <source>
        <tissue evidence="14">Muscle</tissue>
    </source>
</reference>
<keyword evidence="7" id="KW-0378">Hydrolase</keyword>
<keyword evidence="6" id="KW-0732">Signal</keyword>
<reference evidence="14 15" key="2">
    <citation type="submission" date="2019-01" db="EMBL/GenBank/DDBJ databases">
        <title>The decoding of complex shrimp genome reveals the adaptation for benthos swimmer, frequently molting mechanism and breeding impact on genome.</title>
        <authorList>
            <person name="Sun Y."/>
            <person name="Gao Y."/>
            <person name="Yu Y."/>
        </authorList>
    </citation>
    <scope>NUCLEOTIDE SEQUENCE [LARGE SCALE GENOMIC DNA]</scope>
    <source>
        <tissue evidence="14">Muscle</tissue>
    </source>
</reference>
<evidence type="ECO:0000256" key="2">
    <source>
        <dbReference type="ARBA" id="ARBA00008422"/>
    </source>
</evidence>
<keyword evidence="8" id="KW-0472">Membrane</keyword>
<dbReference type="STRING" id="6689.A0A423U6B3"/>
<name>A0A423U6B3_PENVA</name>
<organism evidence="14 15">
    <name type="scientific">Penaeus vannamei</name>
    <name type="common">Whiteleg shrimp</name>
    <name type="synonym">Litopenaeus vannamei</name>
    <dbReference type="NCBI Taxonomy" id="6689"/>
    <lineage>
        <taxon>Eukaryota</taxon>
        <taxon>Metazoa</taxon>
        <taxon>Ecdysozoa</taxon>
        <taxon>Arthropoda</taxon>
        <taxon>Crustacea</taxon>
        <taxon>Multicrustacea</taxon>
        <taxon>Malacostraca</taxon>
        <taxon>Eumalacostraca</taxon>
        <taxon>Eucarida</taxon>
        <taxon>Decapoda</taxon>
        <taxon>Dendrobranchiata</taxon>
        <taxon>Penaeoidea</taxon>
        <taxon>Penaeidae</taxon>
        <taxon>Penaeus</taxon>
    </lineage>
</organism>
<evidence type="ECO:0000256" key="5">
    <source>
        <dbReference type="ARBA" id="ARBA00018097"/>
    </source>
</evidence>
<gene>
    <name evidence="14" type="ORF">C7M84_022565</name>
</gene>
<evidence type="ECO:0000256" key="12">
    <source>
        <dbReference type="ARBA" id="ARBA00043691"/>
    </source>
</evidence>
<comment type="catalytic activity">
    <reaction evidence="10">
        <text>1D-myo-inositol 1,2,5,6-tetrakisphosphate + H2O = 1D-myo-inositol 1,2,6-trisphosphate + phosphate</text>
        <dbReference type="Rhea" id="RHEA:77119"/>
        <dbReference type="ChEBI" id="CHEBI:15377"/>
        <dbReference type="ChEBI" id="CHEBI:43474"/>
        <dbReference type="ChEBI" id="CHEBI:195535"/>
        <dbReference type="ChEBI" id="CHEBI:195537"/>
        <dbReference type="EC" id="3.1.3.62"/>
    </reaction>
    <physiologicalReaction direction="left-to-right" evidence="10">
        <dbReference type="Rhea" id="RHEA:77120"/>
    </physiologicalReaction>
</comment>
<comment type="subcellular location">
    <subcellularLocation>
        <location evidence="1">Membrane</location>
    </subcellularLocation>
</comment>
<dbReference type="InterPro" id="IPR000560">
    <property type="entry name" value="His_Pase_clade-2"/>
</dbReference>
<sequence length="460" mass="52820">MRTSLQPRISNGPPQEKTLVPRKAPWFVVPHGVLTRARLGGNGHLEQPLHSCVFASPPGARGHLVRHGSNGPPKKDYIKFEDNLTVLRRKILRSRTNLKGKLCDKDLALIQRWKMSHMMSNSAMLTKEGEEEIATLAHRFKSVFPGLLKKGFTMRVKPGDGTKSAFSKGHYNQQSMVAYNKGMFGFYTKWVAVGGKPSAILQFSDNCGNYIERVINADKRRKPYHNFMNGSYMTSVLESVADRLGFAVSVSDVRVMYNACRYYYAWYPNKDSPWCSVFTPDNLKILEYWEDLRVYYDQGPVYEISSKQACKLGKEVMDQFRNQVEKGSAGLYLTRYIVYPEALVTFITLMGIFSEQERLDEFTIPDSRVWKTSEFAGFGGNLAILLSVCIDHSFWVSALINERPVQLQGCNSTLGCSWDDFSENNKHLNDCNLFKICGRTTRRLRRPHFWYDYYINENWM</sequence>
<evidence type="ECO:0000256" key="6">
    <source>
        <dbReference type="ARBA" id="ARBA00022729"/>
    </source>
</evidence>
<protein>
    <recommendedName>
        <fullName evidence="5">Multiple inositol polyphosphate phosphatase 1</fullName>
        <ecNumber evidence="4">3.1.3.62</ecNumber>
        <ecNumber evidence="3">3.1.3.80</ecNumber>
    </recommendedName>
    <alternativeName>
        <fullName evidence="9">2,3-bisphosphoglycerate 3-phosphatase</fullName>
    </alternativeName>
</protein>
<comment type="similarity">
    <text evidence="2">Belongs to the histidine acid phosphatase family. MINPP1 subfamily.</text>
</comment>
<evidence type="ECO:0000256" key="1">
    <source>
        <dbReference type="ARBA" id="ARBA00004370"/>
    </source>
</evidence>
<dbReference type="EC" id="3.1.3.80" evidence="3"/>
<evidence type="ECO:0000256" key="11">
    <source>
        <dbReference type="ARBA" id="ARBA00043671"/>
    </source>
</evidence>
<dbReference type="Gene3D" id="3.40.50.1240">
    <property type="entry name" value="Phosphoglycerate mutase-like"/>
    <property type="match status" value="1"/>
</dbReference>
<dbReference type="InterPro" id="IPR029033">
    <property type="entry name" value="His_PPase_superfam"/>
</dbReference>
<evidence type="ECO:0000256" key="7">
    <source>
        <dbReference type="ARBA" id="ARBA00022801"/>
    </source>
</evidence>
<accession>A0A423U6B3</accession>
<dbReference type="Pfam" id="PF00328">
    <property type="entry name" value="His_Phos_2"/>
    <property type="match status" value="1"/>
</dbReference>
<evidence type="ECO:0000313" key="14">
    <source>
        <dbReference type="EMBL" id="ROT84248.1"/>
    </source>
</evidence>
<comment type="catalytic activity">
    <reaction evidence="12">
        <text>1D-myo-inositol hexakisphosphate + H2O = 1D-myo-inositol 1,2,4,5,6-pentakisphosphate + phosphate</text>
        <dbReference type="Rhea" id="RHEA:16989"/>
        <dbReference type="ChEBI" id="CHEBI:15377"/>
        <dbReference type="ChEBI" id="CHEBI:43474"/>
        <dbReference type="ChEBI" id="CHEBI:57798"/>
        <dbReference type="ChEBI" id="CHEBI:58130"/>
        <dbReference type="EC" id="3.1.3.62"/>
    </reaction>
    <physiologicalReaction direction="left-to-right" evidence="12">
        <dbReference type="Rhea" id="RHEA:16990"/>
    </physiologicalReaction>
</comment>
<evidence type="ECO:0000256" key="9">
    <source>
        <dbReference type="ARBA" id="ARBA00031642"/>
    </source>
</evidence>
<evidence type="ECO:0000256" key="8">
    <source>
        <dbReference type="ARBA" id="ARBA00023136"/>
    </source>
</evidence>
<dbReference type="EC" id="3.1.3.62" evidence="4"/>
<evidence type="ECO:0000256" key="4">
    <source>
        <dbReference type="ARBA" id="ARBA00013040"/>
    </source>
</evidence>
<evidence type="ECO:0000256" key="10">
    <source>
        <dbReference type="ARBA" id="ARBA00043668"/>
    </source>
</evidence>
<dbReference type="GO" id="GO:0034417">
    <property type="term" value="F:bisphosphoglycerate 3-phosphatase activity"/>
    <property type="evidence" value="ECO:0007669"/>
    <property type="project" value="UniProtKB-EC"/>
</dbReference>
<comment type="catalytic activity">
    <reaction evidence="11">
        <text>1D-myo-inositol 1,2,4,5,6-pentakisphosphate + H2O = 1D-myo-inositol 1,2,5,6-tetrakisphosphate + phosphate</text>
        <dbReference type="Rhea" id="RHEA:77115"/>
        <dbReference type="ChEBI" id="CHEBI:15377"/>
        <dbReference type="ChEBI" id="CHEBI:43474"/>
        <dbReference type="ChEBI" id="CHEBI:57798"/>
        <dbReference type="ChEBI" id="CHEBI:195535"/>
        <dbReference type="EC" id="3.1.3.62"/>
    </reaction>
    <physiologicalReaction direction="left-to-right" evidence="11">
        <dbReference type="Rhea" id="RHEA:77116"/>
    </physiologicalReaction>
</comment>
<comment type="caution">
    <text evidence="14">The sequence shown here is derived from an EMBL/GenBank/DDBJ whole genome shotgun (WGS) entry which is preliminary data.</text>
</comment>
<dbReference type="GO" id="GO:0003993">
    <property type="term" value="F:acid phosphatase activity"/>
    <property type="evidence" value="ECO:0007669"/>
    <property type="project" value="TreeGrafter"/>
</dbReference>
<dbReference type="PANTHER" id="PTHR20963">
    <property type="entry name" value="MULTIPLE INOSITOL POLYPHOSPHATE PHOSPHATASE-RELATED"/>
    <property type="match status" value="1"/>
</dbReference>
<dbReference type="AlphaFoldDB" id="A0A423U6B3"/>
<dbReference type="EMBL" id="QCYY01000575">
    <property type="protein sequence ID" value="ROT84248.1"/>
    <property type="molecule type" value="Genomic_DNA"/>
</dbReference>
<proteinExistence type="inferred from homology"/>
<keyword evidence="15" id="KW-1185">Reference proteome</keyword>
<dbReference type="GO" id="GO:0016020">
    <property type="term" value="C:membrane"/>
    <property type="evidence" value="ECO:0007669"/>
    <property type="project" value="UniProtKB-SubCell"/>
</dbReference>
<dbReference type="SUPFAM" id="SSF53254">
    <property type="entry name" value="Phosphoglycerate mutase-like"/>
    <property type="match status" value="1"/>
</dbReference>